<dbReference type="InterPro" id="IPR021109">
    <property type="entry name" value="Peptidase_aspartic_dom_sf"/>
</dbReference>
<dbReference type="OrthoDB" id="1939491at2759"/>
<evidence type="ECO:0000313" key="2">
    <source>
        <dbReference type="EMBL" id="KAJ4850600.1"/>
    </source>
</evidence>
<keyword evidence="3" id="KW-1185">Reference proteome</keyword>
<evidence type="ECO:0008006" key="4">
    <source>
        <dbReference type="Google" id="ProtNLM"/>
    </source>
</evidence>
<dbReference type="CDD" id="cd00303">
    <property type="entry name" value="retropepsin_like"/>
    <property type="match status" value="1"/>
</dbReference>
<accession>A0A9Q0GIA1</accession>
<sequence>MFARVRIGEHEIDALIDAGATHNFLASDEAKKLGITITKDLSTMKAVNTAAQPILGVARGVGINLGDWRGKNELTVDYPMILGMEFFEKTNASEETFCSPVSARSSHKGTRVSRQAMEATVAPCVVTQLAGATKPLKIDFMEEIKLGGASPKAGLESEDTKTGSSQGDCDGYGGGDRVEAQDQNSAEGTIPDNYVDDSIGKQDLRYIEDFDLNIAPFDLNKRPEEVWEAEIQETIAVMLKIYIPKFSSLKES</sequence>
<dbReference type="EMBL" id="JAKUCV010000274">
    <property type="protein sequence ID" value="KAJ4850600.1"/>
    <property type="molecule type" value="Genomic_DNA"/>
</dbReference>
<name>A0A9Q0GIA1_9ROSI</name>
<proteinExistence type="predicted"/>
<dbReference type="Pfam" id="PF13650">
    <property type="entry name" value="Asp_protease_2"/>
    <property type="match status" value="1"/>
</dbReference>
<reference evidence="2" key="2">
    <citation type="journal article" date="2023" name="Plants (Basel)">
        <title>Annotation of the Turnera subulata (Passifloraceae) Draft Genome Reveals the S-Locus Evolved after the Divergence of Turneroideae from Passifloroideae in a Stepwise Manner.</title>
        <authorList>
            <person name="Henning P.M."/>
            <person name="Roalson E.H."/>
            <person name="Mir W."/>
            <person name="McCubbin A.G."/>
            <person name="Shore J.S."/>
        </authorList>
    </citation>
    <scope>NUCLEOTIDE SEQUENCE</scope>
    <source>
        <strain evidence="2">F60SS</strain>
    </source>
</reference>
<evidence type="ECO:0000313" key="3">
    <source>
        <dbReference type="Proteomes" id="UP001141552"/>
    </source>
</evidence>
<reference evidence="2" key="1">
    <citation type="submission" date="2022-02" db="EMBL/GenBank/DDBJ databases">
        <authorList>
            <person name="Henning P.M."/>
            <person name="McCubbin A.G."/>
            <person name="Shore J.S."/>
        </authorList>
    </citation>
    <scope>NUCLEOTIDE SEQUENCE</scope>
    <source>
        <strain evidence="2">F60SS</strain>
        <tissue evidence="2">Leaves</tissue>
    </source>
</reference>
<feature type="region of interest" description="Disordered" evidence="1">
    <location>
        <begin position="151"/>
        <end position="194"/>
    </location>
</feature>
<dbReference type="AlphaFoldDB" id="A0A9Q0GIA1"/>
<protein>
    <recommendedName>
        <fullName evidence="4">Aspartic peptidase DDI1-type domain-containing protein</fullName>
    </recommendedName>
</protein>
<gene>
    <name evidence="2" type="ORF">Tsubulata_028346</name>
</gene>
<dbReference type="SUPFAM" id="SSF50630">
    <property type="entry name" value="Acid proteases"/>
    <property type="match status" value="1"/>
</dbReference>
<organism evidence="2 3">
    <name type="scientific">Turnera subulata</name>
    <dbReference type="NCBI Taxonomy" id="218843"/>
    <lineage>
        <taxon>Eukaryota</taxon>
        <taxon>Viridiplantae</taxon>
        <taxon>Streptophyta</taxon>
        <taxon>Embryophyta</taxon>
        <taxon>Tracheophyta</taxon>
        <taxon>Spermatophyta</taxon>
        <taxon>Magnoliopsida</taxon>
        <taxon>eudicotyledons</taxon>
        <taxon>Gunneridae</taxon>
        <taxon>Pentapetalae</taxon>
        <taxon>rosids</taxon>
        <taxon>fabids</taxon>
        <taxon>Malpighiales</taxon>
        <taxon>Passifloraceae</taxon>
        <taxon>Turnera</taxon>
    </lineage>
</organism>
<comment type="caution">
    <text evidence="2">The sequence shown here is derived from an EMBL/GenBank/DDBJ whole genome shotgun (WGS) entry which is preliminary data.</text>
</comment>
<evidence type="ECO:0000256" key="1">
    <source>
        <dbReference type="SAM" id="MobiDB-lite"/>
    </source>
</evidence>
<dbReference type="Proteomes" id="UP001141552">
    <property type="component" value="Unassembled WGS sequence"/>
</dbReference>
<dbReference type="Gene3D" id="2.40.70.10">
    <property type="entry name" value="Acid Proteases"/>
    <property type="match status" value="1"/>
</dbReference>